<keyword evidence="1" id="KW-0732">Signal</keyword>
<dbReference type="InterPro" id="IPR036907">
    <property type="entry name" value="5'-Nucleotdase_C_sf"/>
</dbReference>
<dbReference type="Pfam" id="PF00149">
    <property type="entry name" value="Metallophos"/>
    <property type="match status" value="1"/>
</dbReference>
<name>A0AAE6TXG4_9LACO</name>
<dbReference type="GO" id="GO:0016788">
    <property type="term" value="F:hydrolase activity, acting on ester bonds"/>
    <property type="evidence" value="ECO:0007669"/>
    <property type="project" value="InterPro"/>
</dbReference>
<dbReference type="KEGG" id="lfv:LF543_06195"/>
<dbReference type="Gene3D" id="3.60.21.10">
    <property type="match status" value="1"/>
</dbReference>
<evidence type="ECO:0000256" key="1">
    <source>
        <dbReference type="ARBA" id="ARBA00022729"/>
    </source>
</evidence>
<dbReference type="InterPro" id="IPR006146">
    <property type="entry name" value="5'-Nucleotdase_CS"/>
</dbReference>
<comment type="similarity">
    <text evidence="2">Belongs to the 5'-nucleotidase family.</text>
</comment>
<dbReference type="RefSeq" id="WP_010022969.1">
    <property type="nucleotide sequence ID" value="NZ_AZDS01000004.1"/>
</dbReference>
<dbReference type="PRINTS" id="PR01607">
    <property type="entry name" value="APYRASEFAMLY"/>
</dbReference>
<dbReference type="InterPro" id="IPR006179">
    <property type="entry name" value="5_nucleotidase/apyrase"/>
</dbReference>
<evidence type="ECO:0000256" key="2">
    <source>
        <dbReference type="RuleBase" id="RU362119"/>
    </source>
</evidence>
<proteinExistence type="inferred from homology"/>
<reference evidence="5 6" key="1">
    <citation type="submission" date="2019-10" db="EMBL/GenBank/DDBJ databases">
        <title>Genome sequencing of Lactobacillus fructivorans.</title>
        <authorList>
            <person name="Kim K."/>
        </authorList>
    </citation>
    <scope>NUCLEOTIDE SEQUENCE [LARGE SCALE GENOMIC DNA]</scope>
    <source>
        <strain evidence="5 6">LF543</strain>
    </source>
</reference>
<dbReference type="AlphaFoldDB" id="A0AAE6TXG4"/>
<dbReference type="PANTHER" id="PTHR11575">
    <property type="entry name" value="5'-NUCLEOTIDASE-RELATED"/>
    <property type="match status" value="1"/>
</dbReference>
<dbReference type="Pfam" id="PF02872">
    <property type="entry name" value="5_nucleotid_C"/>
    <property type="match status" value="1"/>
</dbReference>
<organism evidence="5 6">
    <name type="scientific">Fructilactobacillus fructivorans</name>
    <dbReference type="NCBI Taxonomy" id="1614"/>
    <lineage>
        <taxon>Bacteria</taxon>
        <taxon>Bacillati</taxon>
        <taxon>Bacillota</taxon>
        <taxon>Bacilli</taxon>
        <taxon>Lactobacillales</taxon>
        <taxon>Lactobacillaceae</taxon>
        <taxon>Fructilactobacillus</taxon>
    </lineage>
</organism>
<dbReference type="InterPro" id="IPR008334">
    <property type="entry name" value="5'-Nucleotdase_C"/>
</dbReference>
<dbReference type="GO" id="GO:0009166">
    <property type="term" value="P:nucleotide catabolic process"/>
    <property type="evidence" value="ECO:0007669"/>
    <property type="project" value="InterPro"/>
</dbReference>
<protein>
    <submittedName>
        <fullName evidence="5">Bifunctional metallophosphatase/5'-nucleotidase</fullName>
    </submittedName>
</protein>
<feature type="domain" description="5'-Nucleotidase C-terminal" evidence="4">
    <location>
        <begin position="321"/>
        <end position="475"/>
    </location>
</feature>
<dbReference type="PANTHER" id="PTHR11575:SF6">
    <property type="entry name" value="2',3'-CYCLIC-NUCLEOTIDE 2'-PHOSPHODIESTERASE_3'-NUCLEOTIDASE"/>
    <property type="match status" value="1"/>
</dbReference>
<sequence>MKLKILCTSDIHGYLAPTNYVKPNENMPFGLEKAATTIKQEQKDSDHTLILDDGDFLEGSPLAYYSAEVVKHPSAKPINAAYDTINYDFGSLGNHEFNYGQAYLKDTIQNTKRQFVCANILNENGEPAFGKPYAIKDFGDLKVGVLGLTTQAINQWENKANVKGLQFKSGLGTAQKYVPIMKKEADIIVVLYHGGFERDKAGKLSEKFTGENESYQILEQVPGIDALVTGHQHRKLANHLFGVPYVQPGHRGNYVGKITLDIDDDKKVTNSDAKLISTAQNKPYQPTKSIVDPIDQQVERWLSKPLSKINGSLRYKDPFKVRTQGSSFINFIQRVQMETMGVDISATALFTDEAHGFENPITMRNIITNYVYPNTLAVLNINGKDLKAALEKTAEYFALKDKQIIVNPAYSYPKHRDYNYDMYAGIDYTIDVSKPVGSRITNLTYHGRPVKDQQPLKIVLNAYRAVGGGHYSMYDESKIVSYNTITMSNLIAKYLQSHPIIDANNRQNFKVIS</sequence>
<dbReference type="GO" id="GO:0030288">
    <property type="term" value="C:outer membrane-bounded periplasmic space"/>
    <property type="evidence" value="ECO:0007669"/>
    <property type="project" value="TreeGrafter"/>
</dbReference>
<dbReference type="SUPFAM" id="SSF56300">
    <property type="entry name" value="Metallo-dependent phosphatases"/>
    <property type="match status" value="1"/>
</dbReference>
<dbReference type="InterPro" id="IPR004843">
    <property type="entry name" value="Calcineurin-like_PHP"/>
</dbReference>
<accession>A0AAE6TXG4</accession>
<dbReference type="Gene3D" id="3.90.780.10">
    <property type="entry name" value="5'-Nucleotidase, C-terminal domain"/>
    <property type="match status" value="1"/>
</dbReference>
<evidence type="ECO:0000259" key="3">
    <source>
        <dbReference type="Pfam" id="PF00149"/>
    </source>
</evidence>
<dbReference type="SUPFAM" id="SSF55816">
    <property type="entry name" value="5'-nucleotidase (syn. UDP-sugar hydrolase), C-terminal domain"/>
    <property type="match status" value="1"/>
</dbReference>
<dbReference type="Proteomes" id="UP000327194">
    <property type="component" value="Chromosome"/>
</dbReference>
<evidence type="ECO:0000313" key="5">
    <source>
        <dbReference type="EMBL" id="QFX93148.1"/>
    </source>
</evidence>
<evidence type="ECO:0000313" key="6">
    <source>
        <dbReference type="Proteomes" id="UP000327194"/>
    </source>
</evidence>
<feature type="domain" description="Calcineurin-like phosphoesterase" evidence="3">
    <location>
        <begin position="3"/>
        <end position="234"/>
    </location>
</feature>
<dbReference type="PROSITE" id="PS00786">
    <property type="entry name" value="5_NUCLEOTIDASE_2"/>
    <property type="match status" value="1"/>
</dbReference>
<dbReference type="GO" id="GO:0046872">
    <property type="term" value="F:metal ion binding"/>
    <property type="evidence" value="ECO:0007669"/>
    <property type="project" value="InterPro"/>
</dbReference>
<keyword evidence="2" id="KW-0378">Hydrolase</keyword>
<gene>
    <name evidence="5" type="ORF">LF543_06195</name>
</gene>
<evidence type="ECO:0000259" key="4">
    <source>
        <dbReference type="Pfam" id="PF02872"/>
    </source>
</evidence>
<dbReference type="GO" id="GO:0000166">
    <property type="term" value="F:nucleotide binding"/>
    <property type="evidence" value="ECO:0007669"/>
    <property type="project" value="UniProtKB-KW"/>
</dbReference>
<keyword evidence="2" id="KW-0547">Nucleotide-binding</keyword>
<dbReference type="EMBL" id="CP045562">
    <property type="protein sequence ID" value="QFX93148.1"/>
    <property type="molecule type" value="Genomic_DNA"/>
</dbReference>
<dbReference type="InterPro" id="IPR029052">
    <property type="entry name" value="Metallo-depent_PP-like"/>
</dbReference>